<feature type="compositionally biased region" description="Polar residues" evidence="1">
    <location>
        <begin position="479"/>
        <end position="492"/>
    </location>
</feature>
<dbReference type="OrthoDB" id="8933991at2759"/>
<dbReference type="EnsemblMetazoa" id="CLYHEMT018622.1">
    <property type="protein sequence ID" value="CLYHEMP018622.1"/>
    <property type="gene ID" value="CLYHEMG018622"/>
</dbReference>
<name>A0A7M5X681_9CNID</name>
<dbReference type="Proteomes" id="UP000594262">
    <property type="component" value="Unplaced"/>
</dbReference>
<dbReference type="GeneID" id="136818824"/>
<evidence type="ECO:0000256" key="1">
    <source>
        <dbReference type="SAM" id="MobiDB-lite"/>
    </source>
</evidence>
<dbReference type="PROSITE" id="PS50940">
    <property type="entry name" value="CHIT_BIND_II"/>
    <property type="match status" value="1"/>
</dbReference>
<evidence type="ECO:0000313" key="5">
    <source>
        <dbReference type="EnsemblMetazoa" id="CLYHEMP018622.1"/>
    </source>
</evidence>
<dbReference type="GO" id="GO:0005576">
    <property type="term" value="C:extracellular region"/>
    <property type="evidence" value="ECO:0007669"/>
    <property type="project" value="InterPro"/>
</dbReference>
<feature type="compositionally biased region" description="Low complexity" evidence="1">
    <location>
        <begin position="244"/>
        <end position="259"/>
    </location>
</feature>
<proteinExistence type="predicted"/>
<keyword evidence="2" id="KW-0472">Membrane</keyword>
<dbReference type="InterPro" id="IPR036508">
    <property type="entry name" value="Chitin-bd_dom_sf"/>
</dbReference>
<accession>A0A7M5X681</accession>
<feature type="domain" description="Chitin-binding type-2" evidence="4">
    <location>
        <begin position="184"/>
        <end position="240"/>
    </location>
</feature>
<evidence type="ECO:0000259" key="4">
    <source>
        <dbReference type="PROSITE" id="PS50940"/>
    </source>
</evidence>
<feature type="signal peptide" evidence="3">
    <location>
        <begin position="1"/>
        <end position="23"/>
    </location>
</feature>
<feature type="compositionally biased region" description="Basic and acidic residues" evidence="1">
    <location>
        <begin position="468"/>
        <end position="477"/>
    </location>
</feature>
<dbReference type="Gene3D" id="3.20.20.80">
    <property type="entry name" value="Glycosidases"/>
    <property type="match status" value="1"/>
</dbReference>
<keyword evidence="2" id="KW-0812">Transmembrane</keyword>
<dbReference type="GO" id="GO:0008061">
    <property type="term" value="F:chitin binding"/>
    <property type="evidence" value="ECO:0007669"/>
    <property type="project" value="InterPro"/>
</dbReference>
<keyword evidence="2" id="KW-1133">Transmembrane helix</keyword>
<evidence type="ECO:0000256" key="3">
    <source>
        <dbReference type="SAM" id="SignalP"/>
    </source>
</evidence>
<evidence type="ECO:0000256" key="2">
    <source>
        <dbReference type="SAM" id="Phobius"/>
    </source>
</evidence>
<keyword evidence="3" id="KW-0732">Signal</keyword>
<dbReference type="AlphaFoldDB" id="A0A7M5X681"/>
<sequence>MMLLRMIFFSILFLIGLVGHAHTLKEVTFLFGGYRHAVNDEIECVAPPCKVFIDFFANPGYGYSTTKNVPVGEEETLSSSLTFTFADYDLEVTIQAKLYTLTAKESKLFLVLTKKFVLTKENAGLVKLDTLREEGTHRTIELEYVVLCSKGSSGPLPNCSQTTPTTTITKHPASSTTSKLCPPDEFCSNQKDGWYGNPSDLSQFFSCSNGKATPCQQCPTTLTFHAQCVQCLSKSQKCPTVKSTPQTPTHTTTQITRPPTDQPENKCPPTNFCKGKTDSVYTNPSNHHQFFKCINGNPDECVTCVSDWVFREDCQPKECKPKDGVCTTQQLPTKHVTSPKISLPTAVPHEKSFVKEEKELLIVISLLVILIVFLVCAMITCFCYRKKSAQNTIPAEDAGLIHCANSSYSSVEEDFSHIRVPNFCDEDELFGNGAPSKNKVTKSNFQPVHYKRHVDEDELFLGNPHFQATEKDNDGYETRVSSNRTRPTTRAPSENEDRSSYSGSIS</sequence>
<organism evidence="5 6">
    <name type="scientific">Clytia hemisphaerica</name>
    <dbReference type="NCBI Taxonomy" id="252671"/>
    <lineage>
        <taxon>Eukaryota</taxon>
        <taxon>Metazoa</taxon>
        <taxon>Cnidaria</taxon>
        <taxon>Hydrozoa</taxon>
        <taxon>Hydroidolina</taxon>
        <taxon>Leptothecata</taxon>
        <taxon>Obeliida</taxon>
        <taxon>Clytiidae</taxon>
        <taxon>Clytia</taxon>
    </lineage>
</organism>
<dbReference type="InterPro" id="IPR002557">
    <property type="entry name" value="Chitin-bd_dom"/>
</dbReference>
<dbReference type="RefSeq" id="XP_066931159.1">
    <property type="nucleotide sequence ID" value="XM_067075058.1"/>
</dbReference>
<protein>
    <recommendedName>
        <fullName evidence="4">Chitin-binding type-2 domain-containing protein</fullName>
    </recommendedName>
</protein>
<keyword evidence="6" id="KW-1185">Reference proteome</keyword>
<feature type="region of interest" description="Disordered" evidence="1">
    <location>
        <begin position="467"/>
        <end position="506"/>
    </location>
</feature>
<feature type="transmembrane region" description="Helical" evidence="2">
    <location>
        <begin position="360"/>
        <end position="384"/>
    </location>
</feature>
<dbReference type="SUPFAM" id="SSF57625">
    <property type="entry name" value="Invertebrate chitin-binding proteins"/>
    <property type="match status" value="1"/>
</dbReference>
<evidence type="ECO:0000313" key="6">
    <source>
        <dbReference type="Proteomes" id="UP000594262"/>
    </source>
</evidence>
<reference evidence="5" key="1">
    <citation type="submission" date="2021-01" db="UniProtKB">
        <authorList>
            <consortium name="EnsemblMetazoa"/>
        </authorList>
    </citation>
    <scope>IDENTIFICATION</scope>
</reference>
<feature type="chain" id="PRO_5029664644" description="Chitin-binding type-2 domain-containing protein" evidence="3">
    <location>
        <begin position="24"/>
        <end position="506"/>
    </location>
</feature>
<feature type="region of interest" description="Disordered" evidence="1">
    <location>
        <begin position="243"/>
        <end position="265"/>
    </location>
</feature>